<name>A0ABT2QN90_9STAP</name>
<keyword evidence="1" id="KW-0812">Transmembrane</keyword>
<organism evidence="2 3">
    <name type="scientific">Staphylococcus marylandisciuri</name>
    <dbReference type="NCBI Taxonomy" id="2981529"/>
    <lineage>
        <taxon>Bacteria</taxon>
        <taxon>Bacillati</taxon>
        <taxon>Bacillota</taxon>
        <taxon>Bacilli</taxon>
        <taxon>Bacillales</taxon>
        <taxon>Staphylococcaceae</taxon>
        <taxon>Staphylococcus</taxon>
    </lineage>
</organism>
<dbReference type="EMBL" id="JAOPKZ010000002">
    <property type="protein sequence ID" value="MCU5745443.1"/>
    <property type="molecule type" value="Genomic_DNA"/>
</dbReference>
<gene>
    <name evidence="2" type="ORF">N9R04_01740</name>
</gene>
<evidence type="ECO:0000313" key="3">
    <source>
        <dbReference type="Proteomes" id="UP001209553"/>
    </source>
</evidence>
<comment type="caution">
    <text evidence="2">The sequence shown here is derived from an EMBL/GenBank/DDBJ whole genome shotgun (WGS) entry which is preliminary data.</text>
</comment>
<feature type="transmembrane region" description="Helical" evidence="1">
    <location>
        <begin position="6"/>
        <end position="24"/>
    </location>
</feature>
<keyword evidence="3" id="KW-1185">Reference proteome</keyword>
<sequence>MESIIHWIQRILPFVIVIAIHYFFVKKARGILRYTVPIVLPFVLLALVLLDYMNWITALIDLILVEIFLGIETSQAKQNGRNSS</sequence>
<evidence type="ECO:0000256" key="1">
    <source>
        <dbReference type="SAM" id="Phobius"/>
    </source>
</evidence>
<dbReference type="Proteomes" id="UP001209553">
    <property type="component" value="Unassembled WGS sequence"/>
</dbReference>
<evidence type="ECO:0000313" key="2">
    <source>
        <dbReference type="EMBL" id="MCU5745443.1"/>
    </source>
</evidence>
<protein>
    <submittedName>
        <fullName evidence="2">Uncharacterized protein</fullName>
    </submittedName>
</protein>
<keyword evidence="1" id="KW-1133">Transmembrane helix</keyword>
<accession>A0ABT2QN90</accession>
<proteinExistence type="predicted"/>
<reference evidence="2 3" key="1">
    <citation type="journal article" date="2023" name="Int. J. Syst. Evol. Microbiol.">
        <title>Streptococcus sciuri sp. nov., Staphylococcus marylandisciuri sp. nov. and Staphylococcus americanisciuri sp. nov., isolated from faeces of eastern grey squirrel (Sciurus carolinensis).</title>
        <authorList>
            <person name="Volokhov D.V."/>
            <person name="Zagorodnyaya T.A."/>
            <person name="Furtak V.A."/>
            <person name="Nattanmai G."/>
            <person name="Randall L."/>
            <person name="Jose S."/>
            <person name="Gao Y."/>
            <person name="Eisenberg T."/>
            <person name="Delmonte P."/>
            <person name="Blom J."/>
            <person name="Mitchell K.K."/>
        </authorList>
    </citation>
    <scope>NUCLEOTIDE SEQUENCE [LARGE SCALE GENOMIC DNA]</scope>
    <source>
        <strain evidence="2 3">SQ8-PEA</strain>
    </source>
</reference>
<feature type="transmembrane region" description="Helical" evidence="1">
    <location>
        <begin position="31"/>
        <end position="49"/>
    </location>
</feature>
<dbReference type="RefSeq" id="WP_262854294.1">
    <property type="nucleotide sequence ID" value="NZ_JAOPKZ010000002.1"/>
</dbReference>
<keyword evidence="1" id="KW-0472">Membrane</keyword>